<gene>
    <name evidence="1" type="ORF">SAMN05421748_106191</name>
</gene>
<dbReference type="Proteomes" id="UP000219612">
    <property type="component" value="Unassembled WGS sequence"/>
</dbReference>
<keyword evidence="2" id="KW-1185">Reference proteome</keyword>
<dbReference type="AlphaFoldDB" id="A0A285I192"/>
<proteinExistence type="predicted"/>
<reference evidence="1 2" key="1">
    <citation type="submission" date="2017-09" db="EMBL/GenBank/DDBJ databases">
        <authorList>
            <person name="Ehlers B."/>
            <person name="Leendertz F.H."/>
        </authorList>
    </citation>
    <scope>NUCLEOTIDE SEQUENCE [LARGE SCALE GENOMIC DNA]</scope>
    <source>
        <strain evidence="1 2">CGMCC 4.6857</strain>
    </source>
</reference>
<evidence type="ECO:0000313" key="2">
    <source>
        <dbReference type="Proteomes" id="UP000219612"/>
    </source>
</evidence>
<evidence type="ECO:0000313" key="1">
    <source>
        <dbReference type="EMBL" id="SNY41647.1"/>
    </source>
</evidence>
<accession>A0A285I192</accession>
<organism evidence="1 2">
    <name type="scientific">Paractinoplanes atraurantiacus</name>
    <dbReference type="NCBI Taxonomy" id="1036182"/>
    <lineage>
        <taxon>Bacteria</taxon>
        <taxon>Bacillati</taxon>
        <taxon>Actinomycetota</taxon>
        <taxon>Actinomycetes</taxon>
        <taxon>Micromonosporales</taxon>
        <taxon>Micromonosporaceae</taxon>
        <taxon>Paractinoplanes</taxon>
    </lineage>
</organism>
<protein>
    <submittedName>
        <fullName evidence="1">Uncharacterized protein</fullName>
    </submittedName>
</protein>
<name>A0A285I192_9ACTN</name>
<dbReference type="EMBL" id="OBDY01000006">
    <property type="protein sequence ID" value="SNY41647.1"/>
    <property type="molecule type" value="Genomic_DNA"/>
</dbReference>
<sequence>MFAGLSAGKFGSFAPPVPDLRKIARIATFRR</sequence>